<reference evidence="4" key="2">
    <citation type="submission" date="2021-12" db="EMBL/GenBank/DDBJ databases">
        <title>Resequencing data analysis of finger millet.</title>
        <authorList>
            <person name="Hatakeyama M."/>
            <person name="Aluri S."/>
            <person name="Balachadran M.T."/>
            <person name="Sivarajan S.R."/>
            <person name="Poveda L."/>
            <person name="Shimizu-Inatsugi R."/>
            <person name="Schlapbach R."/>
            <person name="Sreeman S.M."/>
            <person name="Shimizu K.K."/>
        </authorList>
    </citation>
    <scope>NUCLEOTIDE SEQUENCE</scope>
</reference>
<evidence type="ECO:0008006" key="6">
    <source>
        <dbReference type="Google" id="ProtNLM"/>
    </source>
</evidence>
<dbReference type="FunFam" id="3.40.50.2000:FF:000019">
    <property type="entry name" value="Glycosyltransferase"/>
    <property type="match status" value="1"/>
</dbReference>
<dbReference type="InterPro" id="IPR002213">
    <property type="entry name" value="UDP_glucos_trans"/>
</dbReference>
<dbReference type="PANTHER" id="PTHR11926:SF1534">
    <property type="entry name" value="GLYCOSYLTRANSFERASE"/>
    <property type="match status" value="1"/>
</dbReference>
<dbReference type="CDD" id="cd03784">
    <property type="entry name" value="GT1_Gtf-like"/>
    <property type="match status" value="1"/>
</dbReference>
<dbReference type="GO" id="GO:0080044">
    <property type="term" value="F:quercetin 7-O-glucosyltransferase activity"/>
    <property type="evidence" value="ECO:0007669"/>
    <property type="project" value="TreeGrafter"/>
</dbReference>
<comment type="caution">
    <text evidence="4">The sequence shown here is derived from an EMBL/GenBank/DDBJ whole genome shotgun (WGS) entry which is preliminary data.</text>
</comment>
<dbReference type="EMBL" id="BQKI01000002">
    <property type="protein sequence ID" value="GJM88035.1"/>
    <property type="molecule type" value="Genomic_DNA"/>
</dbReference>
<name>A0AAV5BNY3_ELECO</name>
<organism evidence="4 5">
    <name type="scientific">Eleusine coracana subsp. coracana</name>
    <dbReference type="NCBI Taxonomy" id="191504"/>
    <lineage>
        <taxon>Eukaryota</taxon>
        <taxon>Viridiplantae</taxon>
        <taxon>Streptophyta</taxon>
        <taxon>Embryophyta</taxon>
        <taxon>Tracheophyta</taxon>
        <taxon>Spermatophyta</taxon>
        <taxon>Magnoliopsida</taxon>
        <taxon>Liliopsida</taxon>
        <taxon>Poales</taxon>
        <taxon>Poaceae</taxon>
        <taxon>PACMAD clade</taxon>
        <taxon>Chloridoideae</taxon>
        <taxon>Cynodonteae</taxon>
        <taxon>Eleusininae</taxon>
        <taxon>Eleusine</taxon>
    </lineage>
</organism>
<dbReference type="InterPro" id="IPR035595">
    <property type="entry name" value="UDP_glycos_trans_CS"/>
</dbReference>
<protein>
    <recommendedName>
        <fullName evidence="6">UDP-glycosyltransferases domain-containing protein</fullName>
    </recommendedName>
</protein>
<dbReference type="PROSITE" id="PS00375">
    <property type="entry name" value="UDPGT"/>
    <property type="match status" value="1"/>
</dbReference>
<gene>
    <name evidence="4" type="primary">ga04053</name>
    <name evidence="4" type="ORF">PR202_ga04053</name>
</gene>
<reference evidence="4" key="1">
    <citation type="journal article" date="2018" name="DNA Res.">
        <title>Multiple hybrid de novo genome assembly of finger millet, an orphan allotetraploid crop.</title>
        <authorList>
            <person name="Hatakeyama M."/>
            <person name="Aluri S."/>
            <person name="Balachadran M.T."/>
            <person name="Sivarajan S.R."/>
            <person name="Patrignani A."/>
            <person name="Gruter S."/>
            <person name="Poveda L."/>
            <person name="Shimizu-Inatsugi R."/>
            <person name="Baeten J."/>
            <person name="Francoijs K.J."/>
            <person name="Nataraja K.N."/>
            <person name="Reddy Y.A.N."/>
            <person name="Phadnis S."/>
            <person name="Ravikumar R.L."/>
            <person name="Schlapbach R."/>
            <person name="Sreeman S.M."/>
            <person name="Shimizu K.K."/>
        </authorList>
    </citation>
    <scope>NUCLEOTIDE SEQUENCE</scope>
</reference>
<evidence type="ECO:0000313" key="4">
    <source>
        <dbReference type="EMBL" id="GJM88035.1"/>
    </source>
</evidence>
<evidence type="ECO:0000313" key="5">
    <source>
        <dbReference type="Proteomes" id="UP001054889"/>
    </source>
</evidence>
<dbReference type="AlphaFoldDB" id="A0AAV5BNY3"/>
<dbReference type="Gene3D" id="3.40.50.2000">
    <property type="entry name" value="Glycogen Phosphorylase B"/>
    <property type="match status" value="2"/>
</dbReference>
<evidence type="ECO:0000256" key="1">
    <source>
        <dbReference type="ARBA" id="ARBA00009995"/>
    </source>
</evidence>
<comment type="similarity">
    <text evidence="1 3">Belongs to the UDP-glycosyltransferase family.</text>
</comment>
<dbReference type="GO" id="GO:0080043">
    <property type="term" value="F:quercetin 3-O-glucosyltransferase activity"/>
    <property type="evidence" value="ECO:0007669"/>
    <property type="project" value="TreeGrafter"/>
</dbReference>
<keyword evidence="3" id="KW-0328">Glycosyltransferase</keyword>
<dbReference type="Pfam" id="PF00201">
    <property type="entry name" value="UDPGT"/>
    <property type="match status" value="1"/>
</dbReference>
<dbReference type="SUPFAM" id="SSF53756">
    <property type="entry name" value="UDP-Glycosyltransferase/glycogen phosphorylase"/>
    <property type="match status" value="1"/>
</dbReference>
<proteinExistence type="inferred from homology"/>
<evidence type="ECO:0000256" key="3">
    <source>
        <dbReference type="RuleBase" id="RU003718"/>
    </source>
</evidence>
<evidence type="ECO:0000256" key="2">
    <source>
        <dbReference type="ARBA" id="ARBA00022679"/>
    </source>
</evidence>
<accession>A0AAV5BNY3</accession>
<sequence>MVCTLNMPAVIDVAHEHNIPLAIYWIQPATAFLTYYHYFHGHDKIITQHATEPTYEVSLPGLYPLTIRDMPSFLTETTHSELSKVIIQGFRELFMQIDQEKIIVLVNTFTALEDVALKALQPYVDIFSVGPAVPPLGSLQWLKANEEKYMEWLNVQPEKSVVYLSFGSLLTYTTRQVEEILYGLQDCGRRYLWVVRREGRAEDVDFYLRKVNRGKGMVVEWCDQLRVLSHPSVGCFVTHCGWNSTLEAIVHGVPMVAFPSWSDQPLNAHLIEAWSVGVRAERDAEGTLTRSELVSCMELLMGDNEKARKIKARANHLKKKANDALEKDGALEGSLLKFIEYTINLSRNGHE</sequence>
<keyword evidence="5" id="KW-1185">Reference proteome</keyword>
<dbReference type="Proteomes" id="UP001054889">
    <property type="component" value="Unassembled WGS sequence"/>
</dbReference>
<keyword evidence="2 3" id="KW-0808">Transferase</keyword>
<dbReference type="PANTHER" id="PTHR11926">
    <property type="entry name" value="GLUCOSYL/GLUCURONOSYL TRANSFERASES"/>
    <property type="match status" value="1"/>
</dbReference>